<feature type="transmembrane region" description="Helical" evidence="6">
    <location>
        <begin position="350"/>
        <end position="370"/>
    </location>
</feature>
<reference evidence="8 9" key="1">
    <citation type="submission" date="2017-03" db="EMBL/GenBank/DDBJ databases">
        <title>Genome analysis of strain PAMC 26510.</title>
        <authorList>
            <person name="Oh H.-M."/>
            <person name="Yang J.-A."/>
        </authorList>
    </citation>
    <scope>NUCLEOTIDE SEQUENCE [LARGE SCALE GENOMIC DNA]</scope>
    <source>
        <strain evidence="8 9">PAMC 26510</strain>
    </source>
</reference>
<evidence type="ECO:0000256" key="4">
    <source>
        <dbReference type="ARBA" id="ARBA00022989"/>
    </source>
</evidence>
<dbReference type="AlphaFoldDB" id="A0A242MZK1"/>
<dbReference type="SUPFAM" id="SSF103473">
    <property type="entry name" value="MFS general substrate transporter"/>
    <property type="match status" value="1"/>
</dbReference>
<dbReference type="CDD" id="cd17319">
    <property type="entry name" value="MFS_ExuT_GudP_like"/>
    <property type="match status" value="1"/>
</dbReference>
<evidence type="ECO:0000259" key="7">
    <source>
        <dbReference type="PROSITE" id="PS50850"/>
    </source>
</evidence>
<proteinExistence type="predicted"/>
<dbReference type="Proteomes" id="UP000194546">
    <property type="component" value="Unassembled WGS sequence"/>
</dbReference>
<dbReference type="FunFam" id="1.20.1250.20:FF:000018">
    <property type="entry name" value="MFS transporter permease"/>
    <property type="match status" value="1"/>
</dbReference>
<feature type="domain" description="Major facilitator superfamily (MFS) profile" evidence="7">
    <location>
        <begin position="35"/>
        <end position="440"/>
    </location>
</feature>
<accession>A0A242MZK1</accession>
<dbReference type="InterPro" id="IPR011701">
    <property type="entry name" value="MFS"/>
</dbReference>
<feature type="transmembrane region" description="Helical" evidence="6">
    <location>
        <begin position="125"/>
        <end position="147"/>
    </location>
</feature>
<evidence type="ECO:0000313" key="8">
    <source>
        <dbReference type="EMBL" id="OTP76867.1"/>
    </source>
</evidence>
<evidence type="ECO:0000256" key="2">
    <source>
        <dbReference type="ARBA" id="ARBA00022448"/>
    </source>
</evidence>
<feature type="transmembrane region" description="Helical" evidence="6">
    <location>
        <begin position="325"/>
        <end position="344"/>
    </location>
</feature>
<comment type="subcellular location">
    <subcellularLocation>
        <location evidence="1">Membrane</location>
        <topology evidence="1">Multi-pass membrane protein</topology>
    </subcellularLocation>
</comment>
<evidence type="ECO:0000256" key="6">
    <source>
        <dbReference type="SAM" id="Phobius"/>
    </source>
</evidence>
<evidence type="ECO:0000256" key="1">
    <source>
        <dbReference type="ARBA" id="ARBA00004141"/>
    </source>
</evidence>
<feature type="transmembrane region" description="Helical" evidence="6">
    <location>
        <begin position="382"/>
        <end position="404"/>
    </location>
</feature>
<name>A0A242MZK1_CABSO</name>
<comment type="caution">
    <text evidence="8">The sequence shown here is derived from an EMBL/GenBank/DDBJ whole genome shotgun (WGS) entry which is preliminary data.</text>
</comment>
<evidence type="ECO:0000256" key="3">
    <source>
        <dbReference type="ARBA" id="ARBA00022692"/>
    </source>
</evidence>
<keyword evidence="2" id="KW-0813">Transport</keyword>
<feature type="transmembrane region" description="Helical" evidence="6">
    <location>
        <begin position="69"/>
        <end position="89"/>
    </location>
</feature>
<keyword evidence="3 6" id="KW-0812">Transmembrane</keyword>
<keyword evidence="5 6" id="KW-0472">Membrane</keyword>
<dbReference type="Pfam" id="PF07690">
    <property type="entry name" value="MFS_1"/>
    <property type="match status" value="1"/>
</dbReference>
<feature type="transmembrane region" description="Helical" evidence="6">
    <location>
        <begin position="31"/>
        <end position="49"/>
    </location>
</feature>
<organism evidence="8 9">
    <name type="scientific">Caballeronia sordidicola</name>
    <name type="common">Burkholderia sordidicola</name>
    <dbReference type="NCBI Taxonomy" id="196367"/>
    <lineage>
        <taxon>Bacteria</taxon>
        <taxon>Pseudomonadati</taxon>
        <taxon>Pseudomonadota</taxon>
        <taxon>Betaproteobacteria</taxon>
        <taxon>Burkholderiales</taxon>
        <taxon>Burkholderiaceae</taxon>
        <taxon>Caballeronia</taxon>
    </lineage>
</organism>
<feature type="transmembrane region" description="Helical" evidence="6">
    <location>
        <begin position="259"/>
        <end position="280"/>
    </location>
</feature>
<evidence type="ECO:0000256" key="5">
    <source>
        <dbReference type="ARBA" id="ARBA00023136"/>
    </source>
</evidence>
<dbReference type="InterPro" id="IPR020846">
    <property type="entry name" value="MFS_dom"/>
</dbReference>
<dbReference type="InterPro" id="IPR036259">
    <property type="entry name" value="MFS_trans_sf"/>
</dbReference>
<gene>
    <name evidence="8" type="ORF">PAMC26510_10710</name>
</gene>
<dbReference type="Gene3D" id="1.20.1250.20">
    <property type="entry name" value="MFS general substrate transporter like domains"/>
    <property type="match status" value="2"/>
</dbReference>
<dbReference type="GO" id="GO:0005886">
    <property type="term" value="C:plasma membrane"/>
    <property type="evidence" value="ECO:0007669"/>
    <property type="project" value="TreeGrafter"/>
</dbReference>
<protein>
    <submittedName>
        <fullName evidence="8">Nitrate/nitrite transporter</fullName>
    </submittedName>
</protein>
<dbReference type="PANTHER" id="PTHR43791">
    <property type="entry name" value="PERMEASE-RELATED"/>
    <property type="match status" value="1"/>
</dbReference>
<sequence>METQTAASAAQRNPGTADSSLTGENEIYSLITRRLLPVLLTAFCIAYLDRINVGLAKLQMASDLGFSDAVYGFGAGIFYLAYAIFEVPSNLIMHRVGARRWIARIAVSWGLVSMCMLFVRTPASFYALRLLLGMAECGLFPGIILYLTYWYPAHRRGRIVALFMAALPISGLVGGPLSGWIMQRFAGMSGLHGWQWLFFIEALPAVAIGVVIWFVLPDRVNDARWLTDDQKRVIARNIATENAEKPSANTSSVFTNPRIWLMSLMLFAFATGNMGISFWLPTIVQRAGHGSSLSVGLLTAIPYAFAAVAMIALSMSSDKRRERRWHLALPAFAGAALLALSTVWSNDLTMTIVTMTAASMCVFAVAPLLWAQPTALLSGSAAAAGIAMISSLGNLAGLFSPSLFGYLTVRTHSTSAGMFLLAGFMLLGGLLSLVTPARLVNK</sequence>
<dbReference type="PROSITE" id="PS50850">
    <property type="entry name" value="MFS"/>
    <property type="match status" value="1"/>
</dbReference>
<feature type="transmembrane region" description="Helical" evidence="6">
    <location>
        <begin position="194"/>
        <end position="216"/>
    </location>
</feature>
<feature type="transmembrane region" description="Helical" evidence="6">
    <location>
        <begin position="292"/>
        <end position="313"/>
    </location>
</feature>
<dbReference type="PANTHER" id="PTHR43791:SF36">
    <property type="entry name" value="TRANSPORTER, PUTATIVE (AFU_ORTHOLOGUE AFUA_6G08340)-RELATED"/>
    <property type="match status" value="1"/>
</dbReference>
<feature type="transmembrane region" description="Helical" evidence="6">
    <location>
        <begin position="416"/>
        <end position="434"/>
    </location>
</feature>
<dbReference type="EMBL" id="NBTY01000055">
    <property type="protein sequence ID" value="OTP76867.1"/>
    <property type="molecule type" value="Genomic_DNA"/>
</dbReference>
<feature type="transmembrane region" description="Helical" evidence="6">
    <location>
        <begin position="159"/>
        <end position="182"/>
    </location>
</feature>
<keyword evidence="4 6" id="KW-1133">Transmembrane helix</keyword>
<dbReference type="GO" id="GO:0022857">
    <property type="term" value="F:transmembrane transporter activity"/>
    <property type="evidence" value="ECO:0007669"/>
    <property type="project" value="InterPro"/>
</dbReference>
<feature type="transmembrane region" description="Helical" evidence="6">
    <location>
        <begin position="101"/>
        <end position="119"/>
    </location>
</feature>
<dbReference type="RefSeq" id="WP_086381207.1">
    <property type="nucleotide sequence ID" value="NZ_NBTY01000055.1"/>
</dbReference>
<evidence type="ECO:0000313" key="9">
    <source>
        <dbReference type="Proteomes" id="UP000194546"/>
    </source>
</evidence>